<keyword evidence="1" id="KW-0472">Membrane</keyword>
<dbReference type="Proteomes" id="UP000236544">
    <property type="component" value="Unassembled WGS sequence"/>
</dbReference>
<dbReference type="OrthoDB" id="73691at2759"/>
<reference evidence="3" key="1">
    <citation type="submission" date="2015-10" db="EMBL/GenBank/DDBJ databases">
        <authorList>
            <person name="Devillers H."/>
        </authorList>
    </citation>
    <scope>NUCLEOTIDE SEQUENCE [LARGE SCALE GENOMIC DNA]</scope>
</reference>
<dbReference type="AlphaFoldDB" id="A0A0P1KWW3"/>
<evidence type="ECO:0000256" key="1">
    <source>
        <dbReference type="SAM" id="Phobius"/>
    </source>
</evidence>
<accession>A0A0P1KWW3</accession>
<protein>
    <submittedName>
        <fullName evidence="2">LAQU0S01e04808g1_1</fullName>
    </submittedName>
</protein>
<sequence>MHCPIRARAYSSARSPAVSALISLRDARLFQESLITNSTLAALKNAYQTGRFRIVEDEDKASADLNSNRSLPMLQFPKNKIFEEVTNDAKIGEWRKPVTKWARLAKAVLKMYMTGLKNNWYVLKSAKKLSTTFGTAPEKLAAELYKDMTFQEIENRIKELRPTPLRVNRGEFQELYRQKEFRKIPMFFALYVVFEEFLPVICYLLPSIVPWNCLTPGAFKKLSDLHAGSKDLLPYKLQDKSVPTYASPYSVPLANVIGLLRSHKLISRWKATVYRASGNRTQLCELLTQLNQYFTLDDWFLVSKIVNADGIVAITDRELVNAVLERQLYLKGEDLNALASTETGKRLLVWRLFIYWSFRLHGTTCVGGPNTFSEAWGVNNVSIMNFPGSTHLLDLNTLKNVVDQC</sequence>
<gene>
    <name evidence="2" type="ORF">LAQU0_S01e04808g</name>
</gene>
<organism evidence="2 3">
    <name type="scientific">Lachancea quebecensis</name>
    <dbReference type="NCBI Taxonomy" id="1654605"/>
    <lineage>
        <taxon>Eukaryota</taxon>
        <taxon>Fungi</taxon>
        <taxon>Dikarya</taxon>
        <taxon>Ascomycota</taxon>
        <taxon>Saccharomycotina</taxon>
        <taxon>Saccharomycetes</taxon>
        <taxon>Saccharomycetales</taxon>
        <taxon>Saccharomycetaceae</taxon>
        <taxon>Lachancea</taxon>
    </lineage>
</organism>
<keyword evidence="3" id="KW-1185">Reference proteome</keyword>
<evidence type="ECO:0000313" key="2">
    <source>
        <dbReference type="EMBL" id="CUS20357.1"/>
    </source>
</evidence>
<name>A0A0P1KWW3_9SACH</name>
<feature type="transmembrane region" description="Helical" evidence="1">
    <location>
        <begin position="186"/>
        <end position="206"/>
    </location>
</feature>
<evidence type="ECO:0000313" key="3">
    <source>
        <dbReference type="Proteomes" id="UP000236544"/>
    </source>
</evidence>
<proteinExistence type="predicted"/>
<keyword evidence="1" id="KW-1133">Transmembrane helix</keyword>
<keyword evidence="1" id="KW-0812">Transmembrane</keyword>
<dbReference type="EMBL" id="LN890560">
    <property type="protein sequence ID" value="CUS20357.1"/>
    <property type="molecule type" value="Genomic_DNA"/>
</dbReference>